<evidence type="ECO:0000259" key="15">
    <source>
        <dbReference type="PROSITE" id="PS50042"/>
    </source>
</evidence>
<dbReference type="GO" id="GO:0030552">
    <property type="term" value="F:cAMP binding"/>
    <property type="evidence" value="ECO:0007669"/>
    <property type="project" value="TreeGrafter"/>
</dbReference>
<dbReference type="RefSeq" id="WP_317834174.1">
    <property type="nucleotide sequence ID" value="NZ_CP136920.1"/>
</dbReference>
<evidence type="ECO:0000256" key="3">
    <source>
        <dbReference type="ARBA" id="ARBA00004435"/>
    </source>
</evidence>
<dbReference type="AlphaFoldDB" id="A0AAQ3L977"/>
<keyword evidence="11 14" id="KW-1133">Transmembrane helix</keyword>
<dbReference type="GO" id="GO:0016328">
    <property type="term" value="C:lateral plasma membrane"/>
    <property type="evidence" value="ECO:0007669"/>
    <property type="project" value="UniProtKB-SubCell"/>
</dbReference>
<feature type="domain" description="Cyclic nucleotide-binding" evidence="15">
    <location>
        <begin position="91"/>
        <end position="196"/>
    </location>
</feature>
<evidence type="ECO:0000256" key="1">
    <source>
        <dbReference type="ARBA" id="ARBA00004124"/>
    </source>
</evidence>
<dbReference type="Pfam" id="PF00027">
    <property type="entry name" value="cNMP_binding"/>
    <property type="match status" value="1"/>
</dbReference>
<dbReference type="InterPro" id="IPR018490">
    <property type="entry name" value="cNMP-bd_dom_sf"/>
</dbReference>
<accession>A0AAQ3L977</accession>
<keyword evidence="9" id="KW-0130">Cell adhesion</keyword>
<dbReference type="InterPro" id="IPR000595">
    <property type="entry name" value="cNMP-bd_dom"/>
</dbReference>
<dbReference type="PROSITE" id="PS50042">
    <property type="entry name" value="CNMP_BINDING_3"/>
    <property type="match status" value="1"/>
</dbReference>
<name>A0AAQ3L977_9BACT</name>
<evidence type="ECO:0000256" key="5">
    <source>
        <dbReference type="ARBA" id="ARBA00022427"/>
    </source>
</evidence>
<evidence type="ECO:0000256" key="2">
    <source>
        <dbReference type="ARBA" id="ARBA00004141"/>
    </source>
</evidence>
<reference evidence="16 17" key="1">
    <citation type="submission" date="2023-10" db="EMBL/GenBank/DDBJ databases">
        <title>Rubellicoccus peritrichatus gen. nov., sp. nov., isolated from an algae of coral reef tank.</title>
        <authorList>
            <person name="Luo J."/>
        </authorList>
    </citation>
    <scope>NUCLEOTIDE SEQUENCE [LARGE SCALE GENOMIC DNA]</scope>
    <source>
        <strain evidence="16 17">CR14</strain>
    </source>
</reference>
<dbReference type="CDD" id="cd00038">
    <property type="entry name" value="CAP_ED"/>
    <property type="match status" value="1"/>
</dbReference>
<dbReference type="EMBL" id="CP136920">
    <property type="protein sequence ID" value="WOO41690.1"/>
    <property type="molecule type" value="Genomic_DNA"/>
</dbReference>
<keyword evidence="7" id="KW-1003">Cell membrane</keyword>
<dbReference type="GO" id="GO:0007155">
    <property type="term" value="P:cell adhesion"/>
    <property type="evidence" value="ECO:0007669"/>
    <property type="project" value="UniProtKB-KW"/>
</dbReference>
<evidence type="ECO:0000313" key="16">
    <source>
        <dbReference type="EMBL" id="WOO41690.1"/>
    </source>
</evidence>
<dbReference type="InterPro" id="IPR006916">
    <property type="entry name" value="POPDC1-3"/>
</dbReference>
<comment type="subcellular location">
    <subcellularLocation>
        <location evidence="3">Cell junction</location>
        <location evidence="3">Tight junction</location>
    </subcellularLocation>
    <subcellularLocation>
        <location evidence="1">Lateral cell membrane</location>
    </subcellularLocation>
    <subcellularLocation>
        <location evidence="2">Membrane</location>
        <topology evidence="2">Multi-pass membrane protein</topology>
    </subcellularLocation>
</comment>
<evidence type="ECO:0000256" key="12">
    <source>
        <dbReference type="ARBA" id="ARBA00023136"/>
    </source>
</evidence>
<dbReference type="Proteomes" id="UP001304300">
    <property type="component" value="Chromosome"/>
</dbReference>
<feature type="transmembrane region" description="Helical" evidence="14">
    <location>
        <begin position="26"/>
        <end position="44"/>
    </location>
</feature>
<comment type="similarity">
    <text evidence="4">Belongs to the popeye family.</text>
</comment>
<evidence type="ECO:0000256" key="14">
    <source>
        <dbReference type="SAM" id="Phobius"/>
    </source>
</evidence>
<dbReference type="InterPro" id="IPR014710">
    <property type="entry name" value="RmlC-like_jellyroll"/>
</dbReference>
<gene>
    <name evidence="16" type="ORF">RZN69_01220</name>
</gene>
<evidence type="ECO:0000256" key="8">
    <source>
        <dbReference type="ARBA" id="ARBA00022692"/>
    </source>
</evidence>
<dbReference type="PANTHER" id="PTHR12101:SF17">
    <property type="entry name" value="BLOOD VESSEL EPICARDIAL SUBSTANCE"/>
    <property type="match status" value="1"/>
</dbReference>
<evidence type="ECO:0000313" key="17">
    <source>
        <dbReference type="Proteomes" id="UP001304300"/>
    </source>
</evidence>
<keyword evidence="13" id="KW-0325">Glycoprotein</keyword>
<dbReference type="KEGG" id="puo:RZN69_01220"/>
<dbReference type="SUPFAM" id="SSF51206">
    <property type="entry name" value="cAMP-binding domain-like"/>
    <property type="match status" value="1"/>
</dbReference>
<evidence type="ECO:0000256" key="4">
    <source>
        <dbReference type="ARBA" id="ARBA00007146"/>
    </source>
</evidence>
<keyword evidence="8 14" id="KW-0812">Transmembrane</keyword>
<evidence type="ECO:0000256" key="6">
    <source>
        <dbReference type="ARBA" id="ARBA00022473"/>
    </source>
</evidence>
<keyword evidence="5" id="KW-0796">Tight junction</keyword>
<dbReference type="Gene3D" id="2.60.120.10">
    <property type="entry name" value="Jelly Rolls"/>
    <property type="match status" value="1"/>
</dbReference>
<keyword evidence="12 14" id="KW-0472">Membrane</keyword>
<evidence type="ECO:0000256" key="7">
    <source>
        <dbReference type="ARBA" id="ARBA00022475"/>
    </source>
</evidence>
<sequence>MSLLLPYLANMANVLYLISYLVRDILWLRIFAIIAGSSLIPYYYFQATPLWDVIIWNFVFISINLVLSVVLIMERRPVHLVGDELKLYRLVFDQLSQRDFKRLLELGEWKETQPESMVASNGKEIDQVIVIYEGELSVRRNDKELAQLSPGHFVGEMGYLTGKKASADVVALTPARYVSWSFESLRKYLPKHPELRAAFQNVLGADLVCKLRRDSC</sequence>
<evidence type="ECO:0000256" key="11">
    <source>
        <dbReference type="ARBA" id="ARBA00022989"/>
    </source>
</evidence>
<evidence type="ECO:0000256" key="10">
    <source>
        <dbReference type="ARBA" id="ARBA00022949"/>
    </source>
</evidence>
<evidence type="ECO:0000256" key="9">
    <source>
        <dbReference type="ARBA" id="ARBA00022889"/>
    </source>
</evidence>
<dbReference type="InterPro" id="IPR055272">
    <property type="entry name" value="POPDC1-3_dom"/>
</dbReference>
<organism evidence="16 17">
    <name type="scientific">Rubellicoccus peritrichatus</name>
    <dbReference type="NCBI Taxonomy" id="3080537"/>
    <lineage>
        <taxon>Bacteria</taxon>
        <taxon>Pseudomonadati</taxon>
        <taxon>Verrucomicrobiota</taxon>
        <taxon>Opitutia</taxon>
        <taxon>Puniceicoccales</taxon>
        <taxon>Cerasicoccaceae</taxon>
        <taxon>Rubellicoccus</taxon>
    </lineage>
</organism>
<proteinExistence type="inferred from homology"/>
<dbReference type="Pfam" id="PF04831">
    <property type="entry name" value="POPDC1-3"/>
    <property type="match status" value="1"/>
</dbReference>
<dbReference type="PANTHER" id="PTHR12101">
    <property type="entry name" value="POPEYE DOMAIN CONTAINING PROTEIN"/>
    <property type="match status" value="1"/>
</dbReference>
<keyword evidence="17" id="KW-1185">Reference proteome</keyword>
<evidence type="ECO:0000256" key="13">
    <source>
        <dbReference type="ARBA" id="ARBA00023180"/>
    </source>
</evidence>
<protein>
    <submittedName>
        <fullName evidence="16">Cyclic nucleotide-binding domain-containing protein</fullName>
    </submittedName>
</protein>
<keyword evidence="10" id="KW-0965">Cell junction</keyword>
<keyword evidence="6" id="KW-0217">Developmental protein</keyword>
<feature type="transmembrane region" description="Helical" evidence="14">
    <location>
        <begin position="50"/>
        <end position="72"/>
    </location>
</feature>
<dbReference type="GO" id="GO:0005923">
    <property type="term" value="C:bicellular tight junction"/>
    <property type="evidence" value="ECO:0007669"/>
    <property type="project" value="UniProtKB-SubCell"/>
</dbReference>